<evidence type="ECO:0000313" key="1">
    <source>
        <dbReference type="EMBL" id="KAH3887770.1"/>
    </source>
</evidence>
<dbReference type="AlphaFoldDB" id="A0A9D4N4S6"/>
<gene>
    <name evidence="1" type="ORF">DPMN_011789</name>
</gene>
<reference evidence="1" key="1">
    <citation type="journal article" date="2019" name="bioRxiv">
        <title>The Genome of the Zebra Mussel, Dreissena polymorpha: A Resource for Invasive Species Research.</title>
        <authorList>
            <person name="McCartney M.A."/>
            <person name="Auch B."/>
            <person name="Kono T."/>
            <person name="Mallez S."/>
            <person name="Zhang Y."/>
            <person name="Obille A."/>
            <person name="Becker A."/>
            <person name="Abrahante J.E."/>
            <person name="Garbe J."/>
            <person name="Badalamenti J.P."/>
            <person name="Herman A."/>
            <person name="Mangelson H."/>
            <person name="Liachko I."/>
            <person name="Sullivan S."/>
            <person name="Sone E.D."/>
            <person name="Koren S."/>
            <person name="Silverstein K.A.T."/>
            <person name="Beckman K.B."/>
            <person name="Gohl D.M."/>
        </authorList>
    </citation>
    <scope>NUCLEOTIDE SEQUENCE</scope>
    <source>
        <strain evidence="1">Duluth1</strain>
        <tissue evidence="1">Whole animal</tissue>
    </source>
</reference>
<organism evidence="1 2">
    <name type="scientific">Dreissena polymorpha</name>
    <name type="common">Zebra mussel</name>
    <name type="synonym">Mytilus polymorpha</name>
    <dbReference type="NCBI Taxonomy" id="45954"/>
    <lineage>
        <taxon>Eukaryota</taxon>
        <taxon>Metazoa</taxon>
        <taxon>Spiralia</taxon>
        <taxon>Lophotrochozoa</taxon>
        <taxon>Mollusca</taxon>
        <taxon>Bivalvia</taxon>
        <taxon>Autobranchia</taxon>
        <taxon>Heteroconchia</taxon>
        <taxon>Euheterodonta</taxon>
        <taxon>Imparidentia</taxon>
        <taxon>Neoheterodontei</taxon>
        <taxon>Myida</taxon>
        <taxon>Dreissenoidea</taxon>
        <taxon>Dreissenidae</taxon>
        <taxon>Dreissena</taxon>
    </lineage>
</organism>
<sequence length="90" mass="10393">MNIYVTRCKFVVNGRNINLYTDNDIFKIQNIVFSARRDETIVHVAVINRLLAEGIENIMNEKTRGSVIDKKKKVITNKQTANIKNNEVKD</sequence>
<reference evidence="1" key="2">
    <citation type="submission" date="2020-11" db="EMBL/GenBank/DDBJ databases">
        <authorList>
            <person name="McCartney M.A."/>
            <person name="Auch B."/>
            <person name="Kono T."/>
            <person name="Mallez S."/>
            <person name="Becker A."/>
            <person name="Gohl D.M."/>
            <person name="Silverstein K.A.T."/>
            <person name="Koren S."/>
            <person name="Bechman K.B."/>
            <person name="Herman A."/>
            <person name="Abrahante J.E."/>
            <person name="Garbe J."/>
        </authorList>
    </citation>
    <scope>NUCLEOTIDE SEQUENCE</scope>
    <source>
        <strain evidence="1">Duluth1</strain>
        <tissue evidence="1">Whole animal</tissue>
    </source>
</reference>
<dbReference type="EMBL" id="JAIWYP010000001">
    <property type="protein sequence ID" value="KAH3887770.1"/>
    <property type="molecule type" value="Genomic_DNA"/>
</dbReference>
<accession>A0A9D4N4S6</accession>
<proteinExistence type="predicted"/>
<keyword evidence="2" id="KW-1185">Reference proteome</keyword>
<dbReference type="Proteomes" id="UP000828390">
    <property type="component" value="Unassembled WGS sequence"/>
</dbReference>
<protein>
    <submittedName>
        <fullName evidence="1">Uncharacterized protein</fullName>
    </submittedName>
</protein>
<name>A0A9D4N4S6_DREPO</name>
<comment type="caution">
    <text evidence="1">The sequence shown here is derived from an EMBL/GenBank/DDBJ whole genome shotgun (WGS) entry which is preliminary data.</text>
</comment>
<evidence type="ECO:0000313" key="2">
    <source>
        <dbReference type="Proteomes" id="UP000828390"/>
    </source>
</evidence>